<sequence length="97" mass="11148">MEMRIGMGIERETIKSVIASLYPLRSRGVPQLRNIRGGIFGERKQLEPSARVNYTELELVTNTKCLTFEIYVCSGVCLLFTVHFFWGNKLVYAMARE</sequence>
<keyword evidence="1" id="KW-1133">Transmembrane helix</keyword>
<reference evidence="2 3" key="1">
    <citation type="journal article" date="2021" name="J. Hered.">
        <title>A chromosome-level genome assembly of the parasitoid wasp, Cotesia glomerata (Hymenoptera: Braconidae).</title>
        <authorList>
            <person name="Pinto B.J."/>
            <person name="Weis J.J."/>
            <person name="Gamble T."/>
            <person name="Ode P.J."/>
            <person name="Paul R."/>
            <person name="Zaspel J.M."/>
        </authorList>
    </citation>
    <scope>NUCLEOTIDE SEQUENCE [LARGE SCALE GENOMIC DNA]</scope>
    <source>
        <strain evidence="2">CgM1</strain>
    </source>
</reference>
<evidence type="ECO:0000313" key="3">
    <source>
        <dbReference type="Proteomes" id="UP000826195"/>
    </source>
</evidence>
<protein>
    <submittedName>
        <fullName evidence="2">Uncharacterized protein</fullName>
    </submittedName>
</protein>
<keyword evidence="1" id="KW-0812">Transmembrane</keyword>
<keyword evidence="1" id="KW-0472">Membrane</keyword>
<dbReference type="EMBL" id="JAHXZJ010000002">
    <property type="protein sequence ID" value="KAH0564289.1"/>
    <property type="molecule type" value="Genomic_DNA"/>
</dbReference>
<comment type="caution">
    <text evidence="2">The sequence shown here is derived from an EMBL/GenBank/DDBJ whole genome shotgun (WGS) entry which is preliminary data.</text>
</comment>
<organism evidence="2 3">
    <name type="scientific">Cotesia glomerata</name>
    <name type="common">Lepidopteran parasitic wasp</name>
    <name type="synonym">Apanteles glomeratus</name>
    <dbReference type="NCBI Taxonomy" id="32391"/>
    <lineage>
        <taxon>Eukaryota</taxon>
        <taxon>Metazoa</taxon>
        <taxon>Ecdysozoa</taxon>
        <taxon>Arthropoda</taxon>
        <taxon>Hexapoda</taxon>
        <taxon>Insecta</taxon>
        <taxon>Pterygota</taxon>
        <taxon>Neoptera</taxon>
        <taxon>Endopterygota</taxon>
        <taxon>Hymenoptera</taxon>
        <taxon>Apocrita</taxon>
        <taxon>Ichneumonoidea</taxon>
        <taxon>Braconidae</taxon>
        <taxon>Microgastrinae</taxon>
        <taxon>Cotesia</taxon>
    </lineage>
</organism>
<feature type="transmembrane region" description="Helical" evidence="1">
    <location>
        <begin position="68"/>
        <end position="86"/>
    </location>
</feature>
<evidence type="ECO:0000313" key="2">
    <source>
        <dbReference type="EMBL" id="KAH0564289.1"/>
    </source>
</evidence>
<accession>A0AAV7J4C1</accession>
<name>A0AAV7J4C1_COTGL</name>
<keyword evidence="3" id="KW-1185">Reference proteome</keyword>
<dbReference type="Proteomes" id="UP000826195">
    <property type="component" value="Unassembled WGS sequence"/>
</dbReference>
<dbReference type="AlphaFoldDB" id="A0AAV7J4C1"/>
<gene>
    <name evidence="2" type="ORF">KQX54_011223</name>
</gene>
<evidence type="ECO:0000256" key="1">
    <source>
        <dbReference type="SAM" id="Phobius"/>
    </source>
</evidence>
<proteinExistence type="predicted"/>